<comment type="caution">
    <text evidence="2">The sequence shown here is derived from an EMBL/GenBank/DDBJ whole genome shotgun (WGS) entry which is preliminary data.</text>
</comment>
<dbReference type="Proteomes" id="UP001151760">
    <property type="component" value="Unassembled WGS sequence"/>
</dbReference>
<gene>
    <name evidence="2" type="ORF">Tco_1029145</name>
</gene>
<keyword evidence="3" id="KW-1185">Reference proteome</keyword>
<evidence type="ECO:0000313" key="2">
    <source>
        <dbReference type="EMBL" id="GJT69859.1"/>
    </source>
</evidence>
<name>A0ABQ5G467_9ASTR</name>
<evidence type="ECO:0000313" key="3">
    <source>
        <dbReference type="Proteomes" id="UP001151760"/>
    </source>
</evidence>
<dbReference type="EMBL" id="BQNB010018026">
    <property type="protein sequence ID" value="GJT69859.1"/>
    <property type="molecule type" value="Genomic_DNA"/>
</dbReference>
<feature type="region of interest" description="Disordered" evidence="1">
    <location>
        <begin position="241"/>
        <end position="262"/>
    </location>
</feature>
<reference evidence="2" key="1">
    <citation type="journal article" date="2022" name="Int. J. Mol. Sci.">
        <title>Draft Genome of Tanacetum Coccineum: Genomic Comparison of Closely Related Tanacetum-Family Plants.</title>
        <authorList>
            <person name="Yamashiro T."/>
            <person name="Shiraishi A."/>
            <person name="Nakayama K."/>
            <person name="Satake H."/>
        </authorList>
    </citation>
    <scope>NUCLEOTIDE SEQUENCE</scope>
</reference>
<evidence type="ECO:0000256" key="1">
    <source>
        <dbReference type="SAM" id="MobiDB-lite"/>
    </source>
</evidence>
<feature type="compositionally biased region" description="Low complexity" evidence="1">
    <location>
        <begin position="247"/>
        <end position="260"/>
    </location>
</feature>
<organism evidence="2 3">
    <name type="scientific">Tanacetum coccineum</name>
    <dbReference type="NCBI Taxonomy" id="301880"/>
    <lineage>
        <taxon>Eukaryota</taxon>
        <taxon>Viridiplantae</taxon>
        <taxon>Streptophyta</taxon>
        <taxon>Embryophyta</taxon>
        <taxon>Tracheophyta</taxon>
        <taxon>Spermatophyta</taxon>
        <taxon>Magnoliopsida</taxon>
        <taxon>eudicotyledons</taxon>
        <taxon>Gunneridae</taxon>
        <taxon>Pentapetalae</taxon>
        <taxon>asterids</taxon>
        <taxon>campanulids</taxon>
        <taxon>Asterales</taxon>
        <taxon>Asteraceae</taxon>
        <taxon>Asteroideae</taxon>
        <taxon>Anthemideae</taxon>
        <taxon>Anthemidinae</taxon>
        <taxon>Tanacetum</taxon>
    </lineage>
</organism>
<reference evidence="2" key="2">
    <citation type="submission" date="2022-01" db="EMBL/GenBank/DDBJ databases">
        <authorList>
            <person name="Yamashiro T."/>
            <person name="Shiraishi A."/>
            <person name="Satake H."/>
            <person name="Nakayama K."/>
        </authorList>
    </citation>
    <scope>NUCLEOTIDE SEQUENCE</scope>
</reference>
<accession>A0ABQ5G467</accession>
<proteinExistence type="predicted"/>
<sequence length="438" mass="48811">MPTPFLSEEDVERFLAIPTPPPSPLTLLSLPLPRIRSPPLPVSLPLPLAPPPLPVNTPPSGTPPSGIPPLLPIPLPTLSPPLHLLSTDRRADRPEVTLPPRKRLGISLDLRYEVGESSSALTAGLTRGFRVDYGFITIMDREIRHDPERDVGAPTTDDTELGQQMTEFVFMLGQFTYEIYTRLDDAQTERQLMAGRLNMLYRDRRAHARIALLMEREARMSREAWGRSMDASDLAHLEKMAPKRATRSTPVTTTTTTSATDSQLKETIDQGVAAALAACDAYRNMNGEDSHNPGTSELALMCVRMFPKESNKIERYVGGLPDMIHGSVASSKPKTMQEAIEMCTELMDKKIRTFAECQTETKWKQDDNQQQQNKWQNTCRAYTAGTGEKRQYGGSKSLCSKCNYHHDDPCAPKCYKCNKVGHLARGYRSMTNANNANN</sequence>
<evidence type="ECO:0008006" key="4">
    <source>
        <dbReference type="Google" id="ProtNLM"/>
    </source>
</evidence>
<protein>
    <recommendedName>
        <fullName evidence="4">CCHC-type domain-containing protein</fullName>
    </recommendedName>
</protein>